<dbReference type="SUPFAM" id="SSF56281">
    <property type="entry name" value="Metallo-hydrolase/oxidoreductase"/>
    <property type="match status" value="1"/>
</dbReference>
<dbReference type="RefSeq" id="WP_219747908.1">
    <property type="nucleotide sequence ID" value="NZ_JAHXZN010000001.1"/>
</dbReference>
<keyword evidence="2" id="KW-0479">Metal-binding</keyword>
<evidence type="ECO:0000313" key="7">
    <source>
        <dbReference type="Proteomes" id="UP000759103"/>
    </source>
</evidence>
<evidence type="ECO:0000256" key="3">
    <source>
        <dbReference type="ARBA" id="ARBA00022801"/>
    </source>
</evidence>
<accession>A0ABS7BLS8</accession>
<comment type="caution">
    <text evidence="6">The sequence shown here is derived from an EMBL/GenBank/DDBJ whole genome shotgun (WGS) entry which is preliminary data.</text>
</comment>
<keyword evidence="3" id="KW-0378">Hydrolase</keyword>
<dbReference type="EMBL" id="JAHXZN010000001">
    <property type="protein sequence ID" value="MBW6530568.1"/>
    <property type="molecule type" value="Genomic_DNA"/>
</dbReference>
<sequence>MRIHHLNCGTCCPAGGALFDGSSAGARAHLVCHCLLIESAAGLVLVDTGYGTRDVARPRQRLAEFFIELCNPQLRGEETARAQVIARGFDPADVRHIVLTHLDFDHAGGIEDFPNAAVHLLSREREVADARAGGAFVGRRRYRPQQWDEAENWRLYPAGGGEPWFGFDAVRQLEGLPPELLLVPLAGHSWGHAGVAIQEDDGQWLLHAGDAYFFRGEVGSEAYHCPPGLRGYQKLMEVDRSARLANQRRLRRLSLDHAGEVRMFCAHDAVEFELLAGQDGPVF</sequence>
<dbReference type="CDD" id="cd07742">
    <property type="entry name" value="metallo-hydrolase-like_MBL-fold"/>
    <property type="match status" value="1"/>
</dbReference>
<dbReference type="PANTHER" id="PTHR42978">
    <property type="entry name" value="QUORUM-QUENCHING LACTONASE YTNP-RELATED-RELATED"/>
    <property type="match status" value="1"/>
</dbReference>
<dbReference type="Proteomes" id="UP000759103">
    <property type="component" value="Unassembled WGS sequence"/>
</dbReference>
<dbReference type="InterPro" id="IPR001279">
    <property type="entry name" value="Metallo-B-lactamas"/>
</dbReference>
<organism evidence="6 7">
    <name type="scientific">Sphingomonas citri</name>
    <dbReference type="NCBI Taxonomy" id="2862499"/>
    <lineage>
        <taxon>Bacteria</taxon>
        <taxon>Pseudomonadati</taxon>
        <taxon>Pseudomonadota</taxon>
        <taxon>Alphaproteobacteria</taxon>
        <taxon>Sphingomonadales</taxon>
        <taxon>Sphingomonadaceae</taxon>
        <taxon>Sphingomonas</taxon>
    </lineage>
</organism>
<dbReference type="PANTHER" id="PTHR42978:SF3">
    <property type="entry name" value="BLR3078 PROTEIN"/>
    <property type="match status" value="1"/>
</dbReference>
<feature type="domain" description="Metallo-beta-lactamase" evidence="5">
    <location>
        <begin position="31"/>
        <end position="267"/>
    </location>
</feature>
<evidence type="ECO:0000259" key="5">
    <source>
        <dbReference type="SMART" id="SM00849"/>
    </source>
</evidence>
<dbReference type="SMART" id="SM00849">
    <property type="entry name" value="Lactamase_B"/>
    <property type="match status" value="1"/>
</dbReference>
<dbReference type="Pfam" id="PF00753">
    <property type="entry name" value="Lactamase_B"/>
    <property type="match status" value="1"/>
</dbReference>
<dbReference type="Gene3D" id="3.60.15.10">
    <property type="entry name" value="Ribonuclease Z/Hydroxyacylglutathione hydrolase-like"/>
    <property type="match status" value="1"/>
</dbReference>
<evidence type="ECO:0000313" key="6">
    <source>
        <dbReference type="EMBL" id="MBW6530568.1"/>
    </source>
</evidence>
<dbReference type="InterPro" id="IPR051013">
    <property type="entry name" value="MBL_superfamily_lactonases"/>
</dbReference>
<protein>
    <submittedName>
        <fullName evidence="6">MBL fold metallo-hydrolase</fullName>
    </submittedName>
</protein>
<proteinExistence type="inferred from homology"/>
<keyword evidence="7" id="KW-1185">Reference proteome</keyword>
<evidence type="ECO:0000256" key="1">
    <source>
        <dbReference type="ARBA" id="ARBA00007749"/>
    </source>
</evidence>
<keyword evidence="4" id="KW-0862">Zinc</keyword>
<gene>
    <name evidence="6" type="ORF">KZ820_07450</name>
</gene>
<name>A0ABS7BLS8_9SPHN</name>
<reference evidence="6 7" key="1">
    <citation type="submission" date="2021-07" db="EMBL/GenBank/DDBJ databases">
        <title>Sphingomonas sp.</title>
        <authorList>
            <person name="Feng G."/>
            <person name="Li J."/>
            <person name="Pan M."/>
        </authorList>
    </citation>
    <scope>NUCLEOTIDE SEQUENCE [LARGE SCALE GENOMIC DNA]</scope>
    <source>
        <strain evidence="6 7">RRHST34</strain>
    </source>
</reference>
<evidence type="ECO:0000256" key="4">
    <source>
        <dbReference type="ARBA" id="ARBA00022833"/>
    </source>
</evidence>
<comment type="similarity">
    <text evidence="1">Belongs to the metallo-beta-lactamase superfamily.</text>
</comment>
<evidence type="ECO:0000256" key="2">
    <source>
        <dbReference type="ARBA" id="ARBA00022723"/>
    </source>
</evidence>
<dbReference type="InterPro" id="IPR036866">
    <property type="entry name" value="RibonucZ/Hydroxyglut_hydro"/>
</dbReference>